<dbReference type="AlphaFoldDB" id="A0A8J7K839"/>
<dbReference type="RefSeq" id="WP_193954782.1">
    <property type="nucleotide sequence ID" value="NZ_JADEYS010000022.1"/>
</dbReference>
<proteinExistence type="predicted"/>
<gene>
    <name evidence="3" type="ORF">IOQ59_17640</name>
</gene>
<dbReference type="InterPro" id="IPR005654">
    <property type="entry name" value="ATPase_AFG1-like"/>
</dbReference>
<dbReference type="Pfam" id="PF03969">
    <property type="entry name" value="AFG1_ATPase"/>
    <property type="match status" value="2"/>
</dbReference>
<name>A0A8J7K839_9GAMM</name>
<evidence type="ECO:0000313" key="4">
    <source>
        <dbReference type="Proteomes" id="UP000640333"/>
    </source>
</evidence>
<organism evidence="3 4">
    <name type="scientific">Pontibacterium sinense</name>
    <dbReference type="NCBI Taxonomy" id="2781979"/>
    <lineage>
        <taxon>Bacteria</taxon>
        <taxon>Pseudomonadati</taxon>
        <taxon>Pseudomonadota</taxon>
        <taxon>Gammaproteobacteria</taxon>
        <taxon>Oceanospirillales</taxon>
        <taxon>Oceanospirillaceae</taxon>
        <taxon>Pontibacterium</taxon>
    </lineage>
</organism>
<dbReference type="Proteomes" id="UP000640333">
    <property type="component" value="Unassembled WGS sequence"/>
</dbReference>
<dbReference type="InterPro" id="IPR027417">
    <property type="entry name" value="P-loop_NTPase"/>
</dbReference>
<dbReference type="CDD" id="cd00267">
    <property type="entry name" value="ABC_ATPase"/>
    <property type="match status" value="1"/>
</dbReference>
<keyword evidence="4" id="KW-1185">Reference proteome</keyword>
<keyword evidence="1" id="KW-0547">Nucleotide-binding</keyword>
<dbReference type="PANTHER" id="PTHR12169:SF6">
    <property type="entry name" value="AFG1-LIKE ATPASE"/>
    <property type="match status" value="1"/>
</dbReference>
<dbReference type="GO" id="GO:0016887">
    <property type="term" value="F:ATP hydrolysis activity"/>
    <property type="evidence" value="ECO:0007669"/>
    <property type="project" value="InterPro"/>
</dbReference>
<dbReference type="GO" id="GO:0051301">
    <property type="term" value="P:cell division"/>
    <property type="evidence" value="ECO:0007669"/>
    <property type="project" value="TreeGrafter"/>
</dbReference>
<accession>A0A8J7K839</accession>
<dbReference type="GO" id="GO:0032153">
    <property type="term" value="C:cell division site"/>
    <property type="evidence" value="ECO:0007669"/>
    <property type="project" value="TreeGrafter"/>
</dbReference>
<evidence type="ECO:0000256" key="2">
    <source>
        <dbReference type="ARBA" id="ARBA00022840"/>
    </source>
</evidence>
<dbReference type="SUPFAM" id="SSF52540">
    <property type="entry name" value="P-loop containing nucleoside triphosphate hydrolases"/>
    <property type="match status" value="1"/>
</dbReference>
<reference evidence="3" key="1">
    <citation type="submission" date="2020-10" db="EMBL/GenBank/DDBJ databases">
        <title>Bacterium isolated from coastal waters sediment.</title>
        <authorList>
            <person name="Chen R.-J."/>
            <person name="Lu D.-C."/>
            <person name="Zhu K.-L."/>
            <person name="Du Z.-J."/>
        </authorList>
    </citation>
    <scope>NUCLEOTIDE SEQUENCE</scope>
    <source>
        <strain evidence="3">N1Y112</strain>
    </source>
</reference>
<dbReference type="GO" id="GO:0005524">
    <property type="term" value="F:ATP binding"/>
    <property type="evidence" value="ECO:0007669"/>
    <property type="project" value="UniProtKB-KW"/>
</dbReference>
<keyword evidence="2" id="KW-0067">ATP-binding</keyword>
<comment type="caution">
    <text evidence="3">The sequence shown here is derived from an EMBL/GenBank/DDBJ whole genome shotgun (WGS) entry which is preliminary data.</text>
</comment>
<dbReference type="Gene3D" id="3.40.50.300">
    <property type="entry name" value="P-loop containing nucleotide triphosphate hydrolases"/>
    <property type="match status" value="1"/>
</dbReference>
<dbReference type="GO" id="GO:0005737">
    <property type="term" value="C:cytoplasm"/>
    <property type="evidence" value="ECO:0007669"/>
    <property type="project" value="TreeGrafter"/>
</dbReference>
<sequence>MTIRDLPLQQRYQAYLAQGYDDDPVQRHALEHLCQLQHLLNQKRSQTLPRGLYLWGPVGRGKTFLMDLFCDSLQEDYGNDCALRLHFHRFMSLIHQQLQDYSGHEDPLQEVAKGLAQKYRVLCFDEFLVAEIGDAMLLGRLIEHLFRQGVTLVCTSNRPPEELYRGDIHKDRFEPTVRRLRDNMTEVAMEGEKDHRLRALTHKAAFFVESPASLSDLFQPHAEHVHSRDTDILVCRRPIPCIAATSDVIWFDFNALCEGPRSHLDYIDIARRFHTLFLSNVPLLGGKQYERIKARGTEDGAIGSKSTGERQVMIGQSDDPARRFIALVDELYDRRVNLFLNAATDLDTLYQGDLLAFEFNRTRSRLTEMASEEYQQAAHQP</sequence>
<evidence type="ECO:0000313" key="3">
    <source>
        <dbReference type="EMBL" id="MBE9399086.1"/>
    </source>
</evidence>
<dbReference type="PANTHER" id="PTHR12169">
    <property type="entry name" value="ATPASE N2B"/>
    <property type="match status" value="1"/>
</dbReference>
<evidence type="ECO:0000256" key="1">
    <source>
        <dbReference type="ARBA" id="ARBA00022741"/>
    </source>
</evidence>
<dbReference type="EMBL" id="JADEYS010000022">
    <property type="protein sequence ID" value="MBE9399086.1"/>
    <property type="molecule type" value="Genomic_DNA"/>
</dbReference>
<dbReference type="NCBIfam" id="NF040713">
    <property type="entry name" value="ZapE"/>
    <property type="match status" value="1"/>
</dbReference>
<protein>
    <submittedName>
        <fullName evidence="3">AFG1 family ATPase</fullName>
    </submittedName>
</protein>